<evidence type="ECO:0000313" key="2">
    <source>
        <dbReference type="Proteomes" id="UP000054270"/>
    </source>
</evidence>
<evidence type="ECO:0000313" key="1">
    <source>
        <dbReference type="EMBL" id="KJA17593.1"/>
    </source>
</evidence>
<accession>A0A0D2M359</accession>
<sequence>MSASLSATGTTASELEVVSDTGAKELLSSLVAFLKPVIQGYAASPVSAELNQKCIVSLPY</sequence>
<dbReference type="Proteomes" id="UP000054270">
    <property type="component" value="Unassembled WGS sequence"/>
</dbReference>
<protein>
    <submittedName>
        <fullName evidence="1">Uncharacterized protein</fullName>
    </submittedName>
</protein>
<dbReference type="EMBL" id="KN817601">
    <property type="protein sequence ID" value="KJA17593.1"/>
    <property type="molecule type" value="Genomic_DNA"/>
</dbReference>
<keyword evidence="2" id="KW-1185">Reference proteome</keyword>
<reference evidence="2" key="1">
    <citation type="submission" date="2014-04" db="EMBL/GenBank/DDBJ databases">
        <title>Evolutionary Origins and Diversification of the Mycorrhizal Mutualists.</title>
        <authorList>
            <consortium name="DOE Joint Genome Institute"/>
            <consortium name="Mycorrhizal Genomics Consortium"/>
            <person name="Kohler A."/>
            <person name="Kuo A."/>
            <person name="Nagy L.G."/>
            <person name="Floudas D."/>
            <person name="Copeland A."/>
            <person name="Barry K.W."/>
            <person name="Cichocki N."/>
            <person name="Veneault-Fourrey C."/>
            <person name="LaButti K."/>
            <person name="Lindquist E.A."/>
            <person name="Lipzen A."/>
            <person name="Lundell T."/>
            <person name="Morin E."/>
            <person name="Murat C."/>
            <person name="Riley R."/>
            <person name="Ohm R."/>
            <person name="Sun H."/>
            <person name="Tunlid A."/>
            <person name="Henrissat B."/>
            <person name="Grigoriev I.V."/>
            <person name="Hibbett D.S."/>
            <person name="Martin F."/>
        </authorList>
    </citation>
    <scope>NUCLEOTIDE SEQUENCE [LARGE SCALE GENOMIC DNA]</scope>
    <source>
        <strain evidence="2">FD-334 SS-4</strain>
    </source>
</reference>
<organism evidence="1 2">
    <name type="scientific">Hypholoma sublateritium (strain FD-334 SS-4)</name>
    <dbReference type="NCBI Taxonomy" id="945553"/>
    <lineage>
        <taxon>Eukaryota</taxon>
        <taxon>Fungi</taxon>
        <taxon>Dikarya</taxon>
        <taxon>Basidiomycota</taxon>
        <taxon>Agaricomycotina</taxon>
        <taxon>Agaricomycetes</taxon>
        <taxon>Agaricomycetidae</taxon>
        <taxon>Agaricales</taxon>
        <taxon>Agaricineae</taxon>
        <taxon>Strophariaceae</taxon>
        <taxon>Hypholoma</taxon>
    </lineage>
</organism>
<proteinExistence type="predicted"/>
<gene>
    <name evidence="1" type="ORF">HYPSUDRAFT_1010990</name>
</gene>
<dbReference type="AlphaFoldDB" id="A0A0D2M359"/>
<name>A0A0D2M359_HYPSF</name>